<dbReference type="InterPro" id="IPR002156">
    <property type="entry name" value="RNaseH_domain"/>
</dbReference>
<dbReference type="CDD" id="cd06222">
    <property type="entry name" value="RNase_H_like"/>
    <property type="match status" value="1"/>
</dbReference>
<feature type="compositionally biased region" description="Acidic residues" evidence="1">
    <location>
        <begin position="70"/>
        <end position="94"/>
    </location>
</feature>
<dbReference type="Gene3D" id="3.30.420.10">
    <property type="entry name" value="Ribonuclease H-like superfamily/Ribonuclease H"/>
    <property type="match status" value="1"/>
</dbReference>
<dbReference type="AlphaFoldDB" id="A0AAV1DXI3"/>
<protein>
    <submittedName>
        <fullName evidence="4">OLC1v1013053C1</fullName>
    </submittedName>
</protein>
<dbReference type="InterPro" id="IPR012337">
    <property type="entry name" value="RNaseH-like_sf"/>
</dbReference>
<gene>
    <name evidence="4" type="ORF">OLC1_LOCUS19748</name>
</gene>
<dbReference type="GO" id="GO:0003676">
    <property type="term" value="F:nucleic acid binding"/>
    <property type="evidence" value="ECO:0007669"/>
    <property type="project" value="InterPro"/>
</dbReference>
<dbReference type="Pfam" id="PF13966">
    <property type="entry name" value="zf-RVT"/>
    <property type="match status" value="1"/>
</dbReference>
<sequence length="828" mass="93581">MNVPSEKPSSSGLTQKEKNTIVVDIESSPPKQKETGIKKNTEYSSDDQPRDSLNLVVATSANKFAVLDTIQEEEGEIVEDVTVEDGLEDSEPTENSENRQNDASLPPQQEGSADLGPELSTLEAFQKELSALDNDTVLSVSDFADDGVIEKNSEIGETIIVEQESWSEGDMDVYEDQERVTAQGGDFNVIRTLEEYSGVSVQDNVAMTDFNTCIEDYGLMELLAVGEDFTWGGTRIENLNRTTSDHSPILHLFGHQIASKPKVFRFQKMWQRRSDFKAVVKECWDQPLGYYGMHGFLLKLRQLKVKLREWNKGVFGDVFENLKSAEANVQQLESLYDMTSLERDSLVRDGAIAAYGTPSRSLALSHLAFADDLIIFTRGLKNSLSEDFCEGDDVLVWQPNTKGDFSVKSAYEVTRRRRAEVKELSFVWAKQVPLRISFFIWKLHNKLLPFPEILSRMGLQILPSICPFCKVQSENIEHVFFGCHKIMNVWSFFAGMMCIKGGSSLASMIQSWWQRGDHLSAYGVFHILMPTIIIWETWKARNKVIFEGSIIETSNLIFAIKTHVGDLLRVHDLKVATLAEKSFFEEFFGATLKKKPRPLVKEVRWIPPPSNSYVLNTDGSSALGEGGYGFVIRGKEGTFIYSESGYLGGGNSYMAEIAGALFRKCEMMNLSNVYLRTDNQSLAWALNHPSAFPWRFHLLFQEMLSIILRNGYIVSHVFREANFVADKLAKNASFDLQEEVKSMNSFYDILETMIVPTKEELHRSLNSMSRHNHYEISGVASLGDYIVDDDEASDIEDDGTLDNYFDVPINDDFEHERSPRHQEVVGIT</sequence>
<evidence type="ECO:0000313" key="4">
    <source>
        <dbReference type="EMBL" id="CAI9112586.1"/>
    </source>
</evidence>
<evidence type="ECO:0000313" key="5">
    <source>
        <dbReference type="Proteomes" id="UP001161247"/>
    </source>
</evidence>
<feature type="compositionally biased region" description="Polar residues" evidence="1">
    <location>
        <begin position="101"/>
        <end position="111"/>
    </location>
</feature>
<evidence type="ECO:0000259" key="2">
    <source>
        <dbReference type="Pfam" id="PF13456"/>
    </source>
</evidence>
<feature type="region of interest" description="Disordered" evidence="1">
    <location>
        <begin position="69"/>
        <end position="115"/>
    </location>
</feature>
<reference evidence="4" key="1">
    <citation type="submission" date="2023-03" db="EMBL/GenBank/DDBJ databases">
        <authorList>
            <person name="Julca I."/>
        </authorList>
    </citation>
    <scope>NUCLEOTIDE SEQUENCE</scope>
</reference>
<dbReference type="GO" id="GO:0004523">
    <property type="term" value="F:RNA-DNA hybrid ribonuclease activity"/>
    <property type="evidence" value="ECO:0007669"/>
    <property type="project" value="InterPro"/>
</dbReference>
<evidence type="ECO:0000259" key="3">
    <source>
        <dbReference type="Pfam" id="PF13966"/>
    </source>
</evidence>
<accession>A0AAV1DXI3</accession>
<proteinExistence type="predicted"/>
<dbReference type="InterPro" id="IPR044730">
    <property type="entry name" value="RNase_H-like_dom_plant"/>
</dbReference>
<dbReference type="InterPro" id="IPR053151">
    <property type="entry name" value="RNase_H-like"/>
</dbReference>
<evidence type="ECO:0000256" key="1">
    <source>
        <dbReference type="SAM" id="MobiDB-lite"/>
    </source>
</evidence>
<keyword evidence="5" id="KW-1185">Reference proteome</keyword>
<feature type="compositionally biased region" description="Basic and acidic residues" evidence="1">
    <location>
        <begin position="31"/>
        <end position="41"/>
    </location>
</feature>
<dbReference type="EMBL" id="OX459124">
    <property type="protein sequence ID" value="CAI9112586.1"/>
    <property type="molecule type" value="Genomic_DNA"/>
</dbReference>
<organism evidence="4 5">
    <name type="scientific">Oldenlandia corymbosa var. corymbosa</name>
    <dbReference type="NCBI Taxonomy" id="529605"/>
    <lineage>
        <taxon>Eukaryota</taxon>
        <taxon>Viridiplantae</taxon>
        <taxon>Streptophyta</taxon>
        <taxon>Embryophyta</taxon>
        <taxon>Tracheophyta</taxon>
        <taxon>Spermatophyta</taxon>
        <taxon>Magnoliopsida</taxon>
        <taxon>eudicotyledons</taxon>
        <taxon>Gunneridae</taxon>
        <taxon>Pentapetalae</taxon>
        <taxon>asterids</taxon>
        <taxon>lamiids</taxon>
        <taxon>Gentianales</taxon>
        <taxon>Rubiaceae</taxon>
        <taxon>Rubioideae</taxon>
        <taxon>Spermacoceae</taxon>
        <taxon>Hedyotis-Oldenlandia complex</taxon>
        <taxon>Oldenlandia</taxon>
    </lineage>
</organism>
<dbReference type="PANTHER" id="PTHR47723">
    <property type="entry name" value="OS05G0353850 PROTEIN"/>
    <property type="match status" value="1"/>
</dbReference>
<feature type="region of interest" description="Disordered" evidence="1">
    <location>
        <begin position="1"/>
        <end position="51"/>
    </location>
</feature>
<dbReference type="InterPro" id="IPR026960">
    <property type="entry name" value="RVT-Znf"/>
</dbReference>
<feature type="domain" description="RNase H type-1" evidence="2">
    <location>
        <begin position="616"/>
        <end position="732"/>
    </location>
</feature>
<dbReference type="Proteomes" id="UP001161247">
    <property type="component" value="Chromosome 7"/>
</dbReference>
<dbReference type="PANTHER" id="PTHR47723:SF19">
    <property type="entry name" value="POLYNUCLEOTIDYL TRANSFERASE, RIBONUCLEASE H-LIKE SUPERFAMILY PROTEIN"/>
    <property type="match status" value="1"/>
</dbReference>
<dbReference type="InterPro" id="IPR036397">
    <property type="entry name" value="RNaseH_sf"/>
</dbReference>
<dbReference type="Pfam" id="PF13456">
    <property type="entry name" value="RVT_3"/>
    <property type="match status" value="1"/>
</dbReference>
<dbReference type="SUPFAM" id="SSF53098">
    <property type="entry name" value="Ribonuclease H-like"/>
    <property type="match status" value="1"/>
</dbReference>
<feature type="domain" description="Reverse transcriptase zinc-binding" evidence="3">
    <location>
        <begin position="405"/>
        <end position="490"/>
    </location>
</feature>
<name>A0AAV1DXI3_OLDCO</name>